<organism evidence="3 4">
    <name type="scientific">Cristinia sonorae</name>
    <dbReference type="NCBI Taxonomy" id="1940300"/>
    <lineage>
        <taxon>Eukaryota</taxon>
        <taxon>Fungi</taxon>
        <taxon>Dikarya</taxon>
        <taxon>Basidiomycota</taxon>
        <taxon>Agaricomycotina</taxon>
        <taxon>Agaricomycetes</taxon>
        <taxon>Agaricomycetidae</taxon>
        <taxon>Agaricales</taxon>
        <taxon>Pleurotineae</taxon>
        <taxon>Stephanosporaceae</taxon>
        <taxon>Cristinia</taxon>
    </lineage>
</organism>
<keyword evidence="2" id="KW-1133">Transmembrane helix</keyword>
<evidence type="ECO:0000256" key="2">
    <source>
        <dbReference type="SAM" id="Phobius"/>
    </source>
</evidence>
<reference evidence="3" key="1">
    <citation type="journal article" date="2021" name="New Phytol.">
        <title>Evolutionary innovations through gain and loss of genes in the ectomycorrhizal Boletales.</title>
        <authorList>
            <person name="Wu G."/>
            <person name="Miyauchi S."/>
            <person name="Morin E."/>
            <person name="Kuo A."/>
            <person name="Drula E."/>
            <person name="Varga T."/>
            <person name="Kohler A."/>
            <person name="Feng B."/>
            <person name="Cao Y."/>
            <person name="Lipzen A."/>
            <person name="Daum C."/>
            <person name="Hundley H."/>
            <person name="Pangilinan J."/>
            <person name="Johnson J."/>
            <person name="Barry K."/>
            <person name="LaButti K."/>
            <person name="Ng V."/>
            <person name="Ahrendt S."/>
            <person name="Min B."/>
            <person name="Choi I.G."/>
            <person name="Park H."/>
            <person name="Plett J.M."/>
            <person name="Magnuson J."/>
            <person name="Spatafora J.W."/>
            <person name="Nagy L.G."/>
            <person name="Henrissat B."/>
            <person name="Grigoriev I.V."/>
            <person name="Yang Z.L."/>
            <person name="Xu J."/>
            <person name="Martin F.M."/>
        </authorList>
    </citation>
    <scope>NUCLEOTIDE SEQUENCE</scope>
    <source>
        <strain evidence="3">KKN 215</strain>
    </source>
</reference>
<keyword evidence="4" id="KW-1185">Reference proteome</keyword>
<proteinExistence type="predicted"/>
<sequence length="123" mass="14199">MPSSSHYHPSAVRLAPRRSQTLRRTSRRTMRTYHHTSIMYPLKLYGRAPLVQVNEDVVVRFTERDDHEHIPAILAPRALGLVSVGPASFMFVSLTLIPGITLQTRWRHKSRFHLAPLLALQYF</sequence>
<keyword evidence="2" id="KW-0472">Membrane</keyword>
<feature type="region of interest" description="Disordered" evidence="1">
    <location>
        <begin position="1"/>
        <end position="27"/>
    </location>
</feature>
<protein>
    <submittedName>
        <fullName evidence="3">Uncharacterized protein</fullName>
    </submittedName>
</protein>
<accession>A0A8K0UVJ7</accession>
<name>A0A8K0UVJ7_9AGAR</name>
<keyword evidence="2" id="KW-0812">Transmembrane</keyword>
<dbReference type="Proteomes" id="UP000813824">
    <property type="component" value="Unassembled WGS sequence"/>
</dbReference>
<dbReference type="AlphaFoldDB" id="A0A8K0UVJ7"/>
<evidence type="ECO:0000256" key="1">
    <source>
        <dbReference type="SAM" id="MobiDB-lite"/>
    </source>
</evidence>
<gene>
    <name evidence="3" type="ORF">BXZ70DRAFT_921611</name>
</gene>
<evidence type="ECO:0000313" key="4">
    <source>
        <dbReference type="Proteomes" id="UP000813824"/>
    </source>
</evidence>
<feature type="non-terminal residue" evidence="3">
    <location>
        <position position="123"/>
    </location>
</feature>
<evidence type="ECO:0000313" key="3">
    <source>
        <dbReference type="EMBL" id="KAH8104593.1"/>
    </source>
</evidence>
<feature type="transmembrane region" description="Helical" evidence="2">
    <location>
        <begin position="78"/>
        <end position="102"/>
    </location>
</feature>
<dbReference type="EMBL" id="JAEVFJ010000005">
    <property type="protein sequence ID" value="KAH8104593.1"/>
    <property type="molecule type" value="Genomic_DNA"/>
</dbReference>
<dbReference type="OrthoDB" id="5404599at2759"/>
<comment type="caution">
    <text evidence="3">The sequence shown here is derived from an EMBL/GenBank/DDBJ whole genome shotgun (WGS) entry which is preliminary data.</text>
</comment>